<evidence type="ECO:0000256" key="3">
    <source>
        <dbReference type="ARBA" id="ARBA00022771"/>
    </source>
</evidence>
<evidence type="ECO:0000313" key="9">
    <source>
        <dbReference type="Proteomes" id="UP000541558"/>
    </source>
</evidence>
<dbReference type="PANTHER" id="PTHR46481:SF10">
    <property type="entry name" value="ZINC FINGER BED DOMAIN-CONTAINING PROTEIN 39"/>
    <property type="match status" value="1"/>
</dbReference>
<feature type="region of interest" description="Disordered" evidence="6">
    <location>
        <begin position="751"/>
        <end position="775"/>
    </location>
</feature>
<dbReference type="GO" id="GO:0046983">
    <property type="term" value="F:protein dimerization activity"/>
    <property type="evidence" value="ECO:0007669"/>
    <property type="project" value="InterPro"/>
</dbReference>
<keyword evidence="2" id="KW-0479">Metal-binding</keyword>
<dbReference type="InterPro" id="IPR008906">
    <property type="entry name" value="HATC_C_dom"/>
</dbReference>
<evidence type="ECO:0000256" key="4">
    <source>
        <dbReference type="ARBA" id="ARBA00022833"/>
    </source>
</evidence>
<dbReference type="PANTHER" id="PTHR46481">
    <property type="entry name" value="ZINC FINGER BED DOMAIN-CONTAINING PROTEIN 4"/>
    <property type="match status" value="1"/>
</dbReference>
<keyword evidence="9" id="KW-1185">Reference proteome</keyword>
<evidence type="ECO:0000256" key="5">
    <source>
        <dbReference type="ARBA" id="ARBA00023242"/>
    </source>
</evidence>
<dbReference type="AlphaFoldDB" id="A0A8H5C7A1"/>
<dbReference type="GO" id="GO:0008270">
    <property type="term" value="F:zinc ion binding"/>
    <property type="evidence" value="ECO:0007669"/>
    <property type="project" value="UniProtKB-KW"/>
</dbReference>
<organism evidence="8 9">
    <name type="scientific">Ephemerocybe angulata</name>
    <dbReference type="NCBI Taxonomy" id="980116"/>
    <lineage>
        <taxon>Eukaryota</taxon>
        <taxon>Fungi</taxon>
        <taxon>Dikarya</taxon>
        <taxon>Basidiomycota</taxon>
        <taxon>Agaricomycotina</taxon>
        <taxon>Agaricomycetes</taxon>
        <taxon>Agaricomycetidae</taxon>
        <taxon>Agaricales</taxon>
        <taxon>Agaricineae</taxon>
        <taxon>Psathyrellaceae</taxon>
        <taxon>Ephemerocybe</taxon>
    </lineage>
</organism>
<dbReference type="GO" id="GO:0005634">
    <property type="term" value="C:nucleus"/>
    <property type="evidence" value="ECO:0007669"/>
    <property type="project" value="UniProtKB-SubCell"/>
</dbReference>
<name>A0A8H5C7A1_9AGAR</name>
<keyword evidence="3" id="KW-0863">Zinc-finger</keyword>
<evidence type="ECO:0000256" key="1">
    <source>
        <dbReference type="ARBA" id="ARBA00004123"/>
    </source>
</evidence>
<evidence type="ECO:0000313" key="8">
    <source>
        <dbReference type="EMBL" id="KAF5336456.1"/>
    </source>
</evidence>
<dbReference type="OrthoDB" id="3172935at2759"/>
<dbReference type="Proteomes" id="UP000541558">
    <property type="component" value="Unassembled WGS sequence"/>
</dbReference>
<dbReference type="SUPFAM" id="SSF53098">
    <property type="entry name" value="Ribonuclease H-like"/>
    <property type="match status" value="1"/>
</dbReference>
<proteinExistence type="predicted"/>
<feature type="compositionally biased region" description="Acidic residues" evidence="6">
    <location>
        <begin position="754"/>
        <end position="775"/>
    </location>
</feature>
<dbReference type="InterPro" id="IPR012337">
    <property type="entry name" value="RNaseH-like_sf"/>
</dbReference>
<reference evidence="8 9" key="1">
    <citation type="journal article" date="2020" name="ISME J.">
        <title>Uncovering the hidden diversity of litter-decomposition mechanisms in mushroom-forming fungi.</title>
        <authorList>
            <person name="Floudas D."/>
            <person name="Bentzer J."/>
            <person name="Ahren D."/>
            <person name="Johansson T."/>
            <person name="Persson P."/>
            <person name="Tunlid A."/>
        </authorList>
    </citation>
    <scope>NUCLEOTIDE SEQUENCE [LARGE SCALE GENOMIC DNA]</scope>
    <source>
        <strain evidence="8 9">CBS 175.51</strain>
    </source>
</reference>
<keyword evidence="5" id="KW-0539">Nucleus</keyword>
<dbReference type="Pfam" id="PF05699">
    <property type="entry name" value="Dimer_Tnp_hAT"/>
    <property type="match status" value="1"/>
</dbReference>
<comment type="subcellular location">
    <subcellularLocation>
        <location evidence="1">Nucleus</location>
    </subcellularLocation>
</comment>
<evidence type="ECO:0000259" key="7">
    <source>
        <dbReference type="Pfam" id="PF05699"/>
    </source>
</evidence>
<feature type="domain" description="HAT C-terminal dimerisation" evidence="7">
    <location>
        <begin position="642"/>
        <end position="705"/>
    </location>
</feature>
<gene>
    <name evidence="8" type="ORF">D9611_006667</name>
</gene>
<evidence type="ECO:0000256" key="6">
    <source>
        <dbReference type="SAM" id="MobiDB-lite"/>
    </source>
</evidence>
<sequence>MPYSRPFLALSDDSSINISPCLFYDDHVRGSDVRLAQGEYTAGGDASALFDGGNRVTDSIEDCGITDKALTISNVPSLSASTIHAIACPAVATHQSVVDLDSLASQFESHGRSFDTCRLPGSNGLVVFDGENDVTNTEDHDTANDAFTIPTCPVTRVRDLCPNGNSVPVPGASIVDSSYPGSHPQKDPLPNSSMTCHPLIVINSGHIVVDRRLRSSRTLALSIGCANRASPIGSGYASYEGASRIRKGIVDVVAGCSEKGVREGGVDVESRFGPPVSGGGESGSDYTVGLGCRIGGGVREGNTSPWRSYQMENTRSMFRHYGVEPPDILAKVKHMFDVGVCALTFFGIGRHGNIESDDGGKMTFITYEPVDKTELTPEVEPVVTSLTRDIIAHIRVIIRASSLRRQRFQDLQRAAGRDPLELLRDVETRWSSTLLMIERLLELKPYVIQMLRERDLEKYAIHEHEWEVLPIYKRILRVPHSFQQALSGEKTPTLHDSLPLFHTMITAWTAMKVSLPQYTDIIDAGISKLKEYWQRIHTVPAYTLAMLVNPAVKLEWYRKHSNGRTAWAKQLFIDKLKTYRGSNAPDTPAPIRHTSSIPSIDDEPDDFNIHANQIFRGRRTGPRVFRSVQEEVDTYLLDTRVASPLSYWKEHQDDYPTIFALAMDILPIQGSAVPCERVFSSAKETITPRRNRIRSRLMESLQMLKFSRRHPGIELDFSVGTSREAEIEALERESEERSRIPDDYSTYLNSLLSDIDEESDMEDEEEDDWEDDDDM</sequence>
<comment type="caution">
    <text evidence="8">The sequence shown here is derived from an EMBL/GenBank/DDBJ whole genome shotgun (WGS) entry which is preliminary data.</text>
</comment>
<keyword evidence="4" id="KW-0862">Zinc</keyword>
<protein>
    <recommendedName>
        <fullName evidence="7">HAT C-terminal dimerisation domain-containing protein</fullName>
    </recommendedName>
</protein>
<accession>A0A8H5C7A1</accession>
<dbReference type="InterPro" id="IPR052035">
    <property type="entry name" value="ZnF_BED_domain_contain"/>
</dbReference>
<evidence type="ECO:0000256" key="2">
    <source>
        <dbReference type="ARBA" id="ARBA00022723"/>
    </source>
</evidence>
<dbReference type="EMBL" id="JAACJK010000058">
    <property type="protein sequence ID" value="KAF5336456.1"/>
    <property type="molecule type" value="Genomic_DNA"/>
</dbReference>